<proteinExistence type="predicted"/>
<gene>
    <name evidence="1" type="ORF">GXM_02947</name>
</gene>
<reference evidence="1 2" key="1">
    <citation type="submission" date="2019-10" db="EMBL/GenBank/DDBJ databases">
        <title>Genomic and transcriptomic insights into the perfect genentic adaptation of a filamentous nitrogen-fixing cyanobacterium to rice fields.</title>
        <authorList>
            <person name="Chen Z."/>
        </authorList>
    </citation>
    <scope>NUCLEOTIDE SEQUENCE [LARGE SCALE GENOMIC DNA]</scope>
    <source>
        <strain evidence="1">CCNUC1</strain>
    </source>
</reference>
<dbReference type="KEGG" id="nsh:GXM_02947"/>
<accession>A0A5P8VYJ0</accession>
<name>A0A5P8VYJ0_9NOSO</name>
<protein>
    <submittedName>
        <fullName evidence="1">Uncharacterized protein</fullName>
    </submittedName>
</protein>
<dbReference type="AlphaFoldDB" id="A0A5P8VYJ0"/>
<keyword evidence="2" id="KW-1185">Reference proteome</keyword>
<sequence length="55" mass="6230">MGKDAMNRVSTNGLFVGFFFQIGITKKIVSETKKLMISIFRYQANLNNAIMSLKN</sequence>
<evidence type="ECO:0000313" key="2">
    <source>
        <dbReference type="Proteomes" id="UP000326678"/>
    </source>
</evidence>
<evidence type="ECO:0000313" key="1">
    <source>
        <dbReference type="EMBL" id="QFS45470.1"/>
    </source>
</evidence>
<dbReference type="Proteomes" id="UP000326678">
    <property type="component" value="Chromosome Gxm1"/>
</dbReference>
<dbReference type="EMBL" id="CP045226">
    <property type="protein sequence ID" value="QFS45470.1"/>
    <property type="molecule type" value="Genomic_DNA"/>
</dbReference>
<organism evidence="1 2">
    <name type="scientific">Nostoc sphaeroides CCNUC1</name>
    <dbReference type="NCBI Taxonomy" id="2653204"/>
    <lineage>
        <taxon>Bacteria</taxon>
        <taxon>Bacillati</taxon>
        <taxon>Cyanobacteriota</taxon>
        <taxon>Cyanophyceae</taxon>
        <taxon>Nostocales</taxon>
        <taxon>Nostocaceae</taxon>
        <taxon>Nostoc</taxon>
    </lineage>
</organism>